<dbReference type="CDD" id="cd00751">
    <property type="entry name" value="thiolase"/>
    <property type="match status" value="1"/>
</dbReference>
<dbReference type="RefSeq" id="WP_131015213.1">
    <property type="nucleotide sequence ID" value="NZ_SIRE01000014.1"/>
</dbReference>
<evidence type="ECO:0000313" key="11">
    <source>
        <dbReference type="Proteomes" id="UP000293142"/>
    </source>
</evidence>
<dbReference type="PANTHER" id="PTHR18919:SF107">
    <property type="entry name" value="ACETYL-COA ACETYLTRANSFERASE, CYTOSOLIC"/>
    <property type="match status" value="1"/>
</dbReference>
<dbReference type="InterPro" id="IPR016039">
    <property type="entry name" value="Thiolase-like"/>
</dbReference>
<keyword evidence="4 7" id="KW-0012">Acyltransferase</keyword>
<dbReference type="InterPro" id="IPR020617">
    <property type="entry name" value="Thiolase_C"/>
</dbReference>
<dbReference type="EMBL" id="SIRE01000014">
    <property type="protein sequence ID" value="TBL76306.1"/>
    <property type="molecule type" value="Genomic_DNA"/>
</dbReference>
<dbReference type="InterPro" id="IPR002155">
    <property type="entry name" value="Thiolase"/>
</dbReference>
<dbReference type="NCBIfam" id="TIGR01930">
    <property type="entry name" value="AcCoA-C-Actrans"/>
    <property type="match status" value="1"/>
</dbReference>
<keyword evidence="11" id="KW-1185">Reference proteome</keyword>
<dbReference type="PROSITE" id="PS00099">
    <property type="entry name" value="THIOLASE_3"/>
    <property type="match status" value="1"/>
</dbReference>
<comment type="caution">
    <text evidence="10">The sequence shown here is derived from an EMBL/GenBank/DDBJ whole genome shotgun (WGS) entry which is preliminary data.</text>
</comment>
<dbReference type="Gene3D" id="3.40.47.10">
    <property type="match status" value="2"/>
</dbReference>
<dbReference type="Pfam" id="PF00108">
    <property type="entry name" value="Thiolase_N"/>
    <property type="match status" value="1"/>
</dbReference>
<dbReference type="Pfam" id="PF02803">
    <property type="entry name" value="Thiolase_C"/>
    <property type="match status" value="1"/>
</dbReference>
<dbReference type="InterPro" id="IPR020616">
    <property type="entry name" value="Thiolase_N"/>
</dbReference>
<keyword evidence="3 7" id="KW-0808">Transferase</keyword>
<evidence type="ECO:0000256" key="7">
    <source>
        <dbReference type="RuleBase" id="RU003557"/>
    </source>
</evidence>
<reference evidence="10 11" key="1">
    <citation type="submission" date="2019-02" db="EMBL/GenBank/DDBJ databases">
        <title>Paenibacillus sp. nov., isolated from surface-sterilized tissue of Thalictrum simplex L.</title>
        <authorList>
            <person name="Tuo L."/>
        </authorList>
    </citation>
    <scope>NUCLEOTIDE SEQUENCE [LARGE SCALE GENOMIC DNA]</scope>
    <source>
        <strain evidence="10 11">N2SHLJ1</strain>
    </source>
</reference>
<dbReference type="FunFam" id="3.40.47.10:FF:000010">
    <property type="entry name" value="Acetyl-CoA acetyltransferase (Thiolase)"/>
    <property type="match status" value="1"/>
</dbReference>
<accession>A0A4Q9DQE1</accession>
<proteinExistence type="inferred from homology"/>
<dbReference type="Proteomes" id="UP000293142">
    <property type="component" value="Unassembled WGS sequence"/>
</dbReference>
<evidence type="ECO:0000256" key="2">
    <source>
        <dbReference type="ARBA" id="ARBA00012705"/>
    </source>
</evidence>
<evidence type="ECO:0000256" key="1">
    <source>
        <dbReference type="ARBA" id="ARBA00010982"/>
    </source>
</evidence>
<dbReference type="AlphaFoldDB" id="A0A4Q9DQE1"/>
<evidence type="ECO:0000256" key="6">
    <source>
        <dbReference type="PIRSR" id="PIRSR000429-1"/>
    </source>
</evidence>
<dbReference type="OrthoDB" id="9764892at2"/>
<evidence type="ECO:0000259" key="8">
    <source>
        <dbReference type="Pfam" id="PF00108"/>
    </source>
</evidence>
<feature type="active site" description="Proton acceptor" evidence="6">
    <location>
        <position position="356"/>
    </location>
</feature>
<dbReference type="EC" id="2.3.1.9" evidence="2"/>
<comment type="similarity">
    <text evidence="1 7">Belongs to the thiolase-like superfamily. Thiolase family.</text>
</comment>
<dbReference type="InterPro" id="IPR020610">
    <property type="entry name" value="Thiolase_AS"/>
</dbReference>
<organism evidence="10 11">
    <name type="scientific">Paenibacillus thalictri</name>
    <dbReference type="NCBI Taxonomy" id="2527873"/>
    <lineage>
        <taxon>Bacteria</taxon>
        <taxon>Bacillati</taxon>
        <taxon>Bacillota</taxon>
        <taxon>Bacilli</taxon>
        <taxon>Bacillales</taxon>
        <taxon>Paenibacillaceae</taxon>
        <taxon>Paenibacillus</taxon>
    </lineage>
</organism>
<dbReference type="PANTHER" id="PTHR18919">
    <property type="entry name" value="ACETYL-COA C-ACYLTRANSFERASE"/>
    <property type="match status" value="1"/>
</dbReference>
<evidence type="ECO:0000256" key="3">
    <source>
        <dbReference type="ARBA" id="ARBA00022679"/>
    </source>
</evidence>
<feature type="domain" description="Thiolase N-terminal" evidence="8">
    <location>
        <begin position="4"/>
        <end position="265"/>
    </location>
</feature>
<name>A0A4Q9DQE1_9BACL</name>
<dbReference type="PROSITE" id="PS00737">
    <property type="entry name" value="THIOLASE_2"/>
    <property type="match status" value="1"/>
</dbReference>
<evidence type="ECO:0000256" key="4">
    <source>
        <dbReference type="ARBA" id="ARBA00023315"/>
    </source>
</evidence>
<dbReference type="InterPro" id="IPR020613">
    <property type="entry name" value="Thiolase_CS"/>
</dbReference>
<dbReference type="SUPFAM" id="SSF53901">
    <property type="entry name" value="Thiolase-like"/>
    <property type="match status" value="2"/>
</dbReference>
<evidence type="ECO:0000313" key="10">
    <source>
        <dbReference type="EMBL" id="TBL76306.1"/>
    </source>
</evidence>
<feature type="domain" description="Thiolase C-terminal" evidence="9">
    <location>
        <begin position="274"/>
        <end position="398"/>
    </location>
</feature>
<dbReference type="PIRSF" id="PIRSF000429">
    <property type="entry name" value="Ac-CoA_Ac_transf"/>
    <property type="match status" value="1"/>
</dbReference>
<protein>
    <recommendedName>
        <fullName evidence="2">acetyl-CoA C-acetyltransferase</fullName>
        <ecNumber evidence="2">2.3.1.9</ecNumber>
    </recommendedName>
    <alternativeName>
        <fullName evidence="5">Acetoacetyl-CoA thiolase</fullName>
    </alternativeName>
</protein>
<feature type="active site" description="Acyl-thioester intermediate" evidence="6">
    <location>
        <position position="88"/>
    </location>
</feature>
<feature type="active site" description="Proton acceptor" evidence="6">
    <location>
        <position position="386"/>
    </location>
</feature>
<gene>
    <name evidence="10" type="ORF">EYB31_20130</name>
</gene>
<evidence type="ECO:0000256" key="5">
    <source>
        <dbReference type="ARBA" id="ARBA00030755"/>
    </source>
</evidence>
<evidence type="ECO:0000259" key="9">
    <source>
        <dbReference type="Pfam" id="PF02803"/>
    </source>
</evidence>
<sequence length="401" mass="42131">MKEVVVVSAARTPIGSIGGVLKSMQPEDILSVALEAAIERAGVSKDIIDEVIVGQTKQTADAPNIARVSALAIHIPDSTPAYTVHRQCASSMQAILNAVQQIQCGYSDVVLVGGVESMSTAPFYVREARFGVGHGNGIFVDPNVESQPQSQPASLYGTFNMIQTADNVAAKYGVTREDCDAFALASQHKAVAAIDSGRFQDELVAVDVPLRKGAFFQFDTDEYPKRDTSLEKMAKLRPIFEGGVTTAGNASGRNDGAVGMVLMSAEKAAELGVKPMAAVLGGAAAGVDPRYMGMGPVDATRKLMSRLTPQTGLKLEDFGLVEINEAFAAQSVACVRELGLDPEIVNVNGGAIALGHPLGSSGARICTTLLHEMRRRGTKHGLATICVAGGLGMSLAFELRE</sequence>
<dbReference type="GO" id="GO:0003985">
    <property type="term" value="F:acetyl-CoA C-acetyltransferase activity"/>
    <property type="evidence" value="ECO:0007669"/>
    <property type="project" value="UniProtKB-EC"/>
</dbReference>